<evidence type="ECO:0000259" key="4">
    <source>
        <dbReference type="PROSITE" id="PS50038"/>
    </source>
</evidence>
<reference evidence="5 6" key="1">
    <citation type="submission" date="2022-05" db="EMBL/GenBank/DDBJ databases">
        <authorList>
            <consortium name="Genoscope - CEA"/>
            <person name="William W."/>
        </authorList>
    </citation>
    <scope>NUCLEOTIDE SEQUENCE [LARGE SCALE GENOMIC DNA]</scope>
</reference>
<keyword evidence="1" id="KW-1015">Disulfide bond</keyword>
<dbReference type="Proteomes" id="UP001159405">
    <property type="component" value="Unassembled WGS sequence"/>
</dbReference>
<dbReference type="InterPro" id="IPR000519">
    <property type="entry name" value="P_trefoil_dom"/>
</dbReference>
<keyword evidence="3" id="KW-0732">Signal</keyword>
<sequence>MEKVYQHFLTLFLSGLFTCYALTGATQHNCSAIRGEEKVGCVLPDPKNPNGTVCLLLGCCWNSTEQNIKLKCFTKSGGTCMSYTGKVCQGSLTTTLGSYRNTPRFIVNRFGQLGTETFLQTATNIINTFVANDRKCRYIMHNMFCQYTLQPCYPDNTVVEYCKEDCEAIFRDCQEPLNQVIGAVKFYVQQNGLDFVHTGLPDCTRHKPAKYFDNLPNRTCIKTGFFSYTEPVTEPGWNFSKTKTRITEPATEPITGPNEIPICPTSSFPADNNKPLKIIFLVVIGLFLL</sequence>
<comment type="caution">
    <text evidence="5">The sequence shown here is derived from an EMBL/GenBank/DDBJ whole genome shotgun (WGS) entry which is preliminary data.</text>
</comment>
<gene>
    <name evidence="5" type="ORF">PLOB_00009481</name>
</gene>
<dbReference type="Pfam" id="PF00088">
    <property type="entry name" value="Trefoil"/>
    <property type="match status" value="1"/>
</dbReference>
<evidence type="ECO:0000256" key="2">
    <source>
        <dbReference type="PROSITE-ProRule" id="PRU00090"/>
    </source>
</evidence>
<evidence type="ECO:0000313" key="6">
    <source>
        <dbReference type="Proteomes" id="UP001159405"/>
    </source>
</evidence>
<proteinExistence type="predicted"/>
<dbReference type="Gene3D" id="1.10.2000.10">
    <property type="entry name" value="Frizzled cysteine-rich domain"/>
    <property type="match status" value="1"/>
</dbReference>
<evidence type="ECO:0000313" key="5">
    <source>
        <dbReference type="EMBL" id="CAH3168935.1"/>
    </source>
</evidence>
<dbReference type="EMBL" id="CALNXK010000147">
    <property type="protein sequence ID" value="CAH3168935.1"/>
    <property type="molecule type" value="Genomic_DNA"/>
</dbReference>
<protein>
    <recommendedName>
        <fullName evidence="4">FZ domain-containing protein</fullName>
    </recommendedName>
</protein>
<accession>A0ABN8QUP9</accession>
<feature type="chain" id="PRO_5045351353" description="FZ domain-containing protein" evidence="3">
    <location>
        <begin position="22"/>
        <end position="289"/>
    </location>
</feature>
<dbReference type="InterPro" id="IPR020067">
    <property type="entry name" value="Frizzled_dom"/>
</dbReference>
<comment type="caution">
    <text evidence="2">Lacks conserved residue(s) required for the propagation of feature annotation.</text>
</comment>
<evidence type="ECO:0000256" key="3">
    <source>
        <dbReference type="SAM" id="SignalP"/>
    </source>
</evidence>
<feature type="signal peptide" evidence="3">
    <location>
        <begin position="1"/>
        <end position="21"/>
    </location>
</feature>
<keyword evidence="6" id="KW-1185">Reference proteome</keyword>
<organism evidence="5 6">
    <name type="scientific">Porites lobata</name>
    <dbReference type="NCBI Taxonomy" id="104759"/>
    <lineage>
        <taxon>Eukaryota</taxon>
        <taxon>Metazoa</taxon>
        <taxon>Cnidaria</taxon>
        <taxon>Anthozoa</taxon>
        <taxon>Hexacorallia</taxon>
        <taxon>Scleractinia</taxon>
        <taxon>Fungiina</taxon>
        <taxon>Poritidae</taxon>
        <taxon>Porites</taxon>
    </lineage>
</organism>
<evidence type="ECO:0000256" key="1">
    <source>
        <dbReference type="ARBA" id="ARBA00023157"/>
    </source>
</evidence>
<dbReference type="InterPro" id="IPR036790">
    <property type="entry name" value="Frizzled_dom_sf"/>
</dbReference>
<feature type="domain" description="FZ" evidence="4">
    <location>
        <begin position="75"/>
        <end position="223"/>
    </location>
</feature>
<name>A0ABN8QUP9_9CNID</name>
<dbReference type="PROSITE" id="PS50038">
    <property type="entry name" value="FZ"/>
    <property type="match status" value="1"/>
</dbReference>